<evidence type="ECO:0000313" key="1">
    <source>
        <dbReference type="EMBL" id="JAH36584.1"/>
    </source>
</evidence>
<name>A0A0E9S575_ANGAN</name>
<protein>
    <submittedName>
        <fullName evidence="1">Uncharacterized protein</fullName>
    </submittedName>
</protein>
<dbReference type="EMBL" id="GBXM01071993">
    <property type="protein sequence ID" value="JAH36584.1"/>
    <property type="molecule type" value="Transcribed_RNA"/>
</dbReference>
<dbReference type="EMBL" id="GBXM01060913">
    <property type="protein sequence ID" value="JAH47664.1"/>
    <property type="molecule type" value="Transcribed_RNA"/>
</dbReference>
<organism evidence="1">
    <name type="scientific">Anguilla anguilla</name>
    <name type="common">European freshwater eel</name>
    <name type="synonym">Muraena anguilla</name>
    <dbReference type="NCBI Taxonomy" id="7936"/>
    <lineage>
        <taxon>Eukaryota</taxon>
        <taxon>Metazoa</taxon>
        <taxon>Chordata</taxon>
        <taxon>Craniata</taxon>
        <taxon>Vertebrata</taxon>
        <taxon>Euteleostomi</taxon>
        <taxon>Actinopterygii</taxon>
        <taxon>Neopterygii</taxon>
        <taxon>Teleostei</taxon>
        <taxon>Anguilliformes</taxon>
        <taxon>Anguillidae</taxon>
        <taxon>Anguilla</taxon>
    </lineage>
</organism>
<sequence length="13" mass="1448">MKRQGEPSTGFLP</sequence>
<proteinExistence type="predicted"/>
<reference evidence="1" key="2">
    <citation type="journal article" date="2015" name="Fish Shellfish Immunol.">
        <title>Early steps in the European eel (Anguilla anguilla)-Vibrio vulnificus interaction in the gills: Role of the RtxA13 toxin.</title>
        <authorList>
            <person name="Callol A."/>
            <person name="Pajuelo D."/>
            <person name="Ebbesson L."/>
            <person name="Teles M."/>
            <person name="MacKenzie S."/>
            <person name="Amaro C."/>
        </authorList>
    </citation>
    <scope>NUCLEOTIDE SEQUENCE</scope>
</reference>
<reference evidence="1" key="1">
    <citation type="submission" date="2014-11" db="EMBL/GenBank/DDBJ databases">
        <authorList>
            <person name="Amaro Gonzalez C."/>
        </authorList>
    </citation>
    <scope>NUCLEOTIDE SEQUENCE</scope>
</reference>
<accession>A0A0E9S575</accession>